<dbReference type="InterPro" id="IPR032675">
    <property type="entry name" value="LRR_dom_sf"/>
</dbReference>
<feature type="region of interest" description="Disordered" evidence="11">
    <location>
        <begin position="1212"/>
        <end position="1269"/>
    </location>
</feature>
<dbReference type="InterPro" id="IPR007111">
    <property type="entry name" value="NACHT_NTPase"/>
</dbReference>
<dbReference type="InterPro" id="IPR018957">
    <property type="entry name" value="Znf_C3HC4_RING-type"/>
</dbReference>
<feature type="region of interest" description="Disordered" evidence="11">
    <location>
        <begin position="1668"/>
        <end position="1693"/>
    </location>
</feature>
<evidence type="ECO:0000256" key="9">
    <source>
        <dbReference type="ARBA" id="ARBA00022840"/>
    </source>
</evidence>
<dbReference type="CDD" id="cd00116">
    <property type="entry name" value="LRR_RI"/>
    <property type="match status" value="2"/>
</dbReference>
<dbReference type="InterPro" id="IPR001611">
    <property type="entry name" value="Leu-rich_rpt"/>
</dbReference>
<protein>
    <submittedName>
        <fullName evidence="15">Uncharacterized protein LOC108883390 isoform X33</fullName>
    </submittedName>
</protein>
<dbReference type="InterPro" id="IPR027417">
    <property type="entry name" value="P-loop_NTPase"/>
</dbReference>
<dbReference type="PROSITE" id="PS50837">
    <property type="entry name" value="NACHT"/>
    <property type="match status" value="2"/>
</dbReference>
<dbReference type="Pfam" id="PF17779">
    <property type="entry name" value="WHD_NOD2"/>
    <property type="match status" value="2"/>
</dbReference>
<evidence type="ECO:0000256" key="8">
    <source>
        <dbReference type="ARBA" id="ARBA00022833"/>
    </source>
</evidence>
<dbReference type="InterPro" id="IPR051261">
    <property type="entry name" value="NLR"/>
</dbReference>
<dbReference type="Pfam" id="PF15227">
    <property type="entry name" value="zf-C3HC4_4"/>
    <property type="match status" value="1"/>
</dbReference>
<dbReference type="SMART" id="SM00184">
    <property type="entry name" value="RING"/>
    <property type="match status" value="2"/>
</dbReference>
<name>A0AAJ8BK72_LATCA</name>
<dbReference type="InterPro" id="IPR001841">
    <property type="entry name" value="Znf_RING"/>
</dbReference>
<evidence type="ECO:0000256" key="10">
    <source>
        <dbReference type="PROSITE-ProRule" id="PRU00175"/>
    </source>
</evidence>
<evidence type="ECO:0000256" key="5">
    <source>
        <dbReference type="ARBA" id="ARBA00022737"/>
    </source>
</evidence>
<evidence type="ECO:0000256" key="1">
    <source>
        <dbReference type="ARBA" id="ARBA00004496"/>
    </source>
</evidence>
<dbReference type="InterPro" id="IPR013083">
    <property type="entry name" value="Znf_RING/FYVE/PHD"/>
</dbReference>
<accession>A0AAJ8BK72</accession>
<dbReference type="GO" id="GO:0005737">
    <property type="term" value="C:cytoplasm"/>
    <property type="evidence" value="ECO:0007669"/>
    <property type="project" value="UniProtKB-SubCell"/>
</dbReference>
<sequence>MNDLEEEEDRAESPGSSCLSLKSDWSKNFNPPLFSNEPGPSDTNSHQTQFPLEKKRSGVSVEEQLSCCDLCQDVLKDPVSTTCGHWFCRQCITSYWDQSGPSGDSSCPQCGQRSRPVLQTASQTSTVWGCCGSGVAHQSKDSGLQEVLDEHKISLRRRCERVTEGTDGTGSRTLLNRIYTELYITEGQSEEVNTQHEVRQLETASKEKTLYDTPIRCQDIFKALPDQKRQKQTGRQRKRRMADKQTQTERLRVILTNGVAGVGKTFSVQKFTLDWAEGLENQDVSLLVLLSFRELNLIRDEQYSLLTLLHVFHPTLQKVTAEKLAVCKVLFIFDGLDESRLSLDFNNRKVVSDVTQKSSVNVLLTNLIQGNLLPSALVWITSRPAAANQIPPSCVDRVTEVRGFTDPQKEEYFRRRSSDEELSNRTISHIKTSRSLHIMCQIPVFCWITATVLEHMLTTEQRGELPKTLTDLYSHFLLVQTKRKKNKYHEGHETSPQELTEADREVLLKLGRLAFEHLEKGNIMFYQEDLEQCGLDVTEALVYSGVCTEIFKRESVIFQKTVYCFVHLSVQEFLAAVYMFHCFTNRNTQVLKKFLGKDRNNTNYKLSLEDEKYVDRVVWSSEDDDGQYSDGGSDKSLGDFLGKDWNNTNDKLSLEDEKYVDRVVWSSEDDDGQYSDGGSDKSLGKKSLRKNWINSNHNLSLDDFLRRVMEKSLESENGHLDLFVRFLHGLSLESNQRLLGGLLGQTENSPEIIQRAINNLKKMNVSNTSPDRSINIFHCLMEMNDHSVHQEIQEFLKSENRSEKELSVIQCSALAYMLQMSEEVLDELDLMKYKTSEEGRRRLIPAVRNCRKARLVNCRLSEIHCEVVASALKSNPSHLTELDLSGNWDLQDSGVKILSSGLGSPNCRLETLRLLDCRLSEISCSSLVSALKSNPSHLRDLDLTNNDLQDSGVKKLCGFLQSPDCRLETLRLKNCSFSEISCSSLVSALKSNPSHLRDLDLTNNNYLQDSGVKDLCGFLQSPDCRLETLRLRDCSLSEISCSSLVSALKSNPSHLRELDLSYNKLQDSGVKELCGFLQSPDCRLETLRMMNCRLSEISCSSLVSALKSNPSHLRDLDLSGNNDLQDSGVKDLCGFLQSPDCRLETLGLSYCRLSEISCSSLVSALKSNPSHLRDLDLSWNNLQDSGVKELCDLVQSPDCRLETLSVTGLPLRPEKMKDLEEEEDRAESPGSSCLSMKSDWSKDFPPDFSNEPGPSDTNSHQTQFPLEKKRSGVSVEEQLSCCDLCQDVLKYPVSTSCGHWFCRQCITSYWDQSGPSGDSSCPQCGKRSRTRPVLQTASQTSTIQTDSGLQEVLDEHKISLRRRCERVTEGTDGTGSRTLLNRIYTELYITEGQSEEVNTQHEVMQLETASKKKTLHDTPIRCQDIFKALPDQQRHIRVVLTNGVAGAGKTFSVQKLTLDWAEGLENQDVSLLVLLSFRELNLIRDKKHSLLTLLHVFHPTLQKVTAEKLAVCKVLFIFDGLDESRLSLDFNNRKVVSDVTQKSSVNVLLTNLIQGNLLPSALVWITSRPAAANQIPPSCVDRVTEVRGFTDPQKEEYFRRRSSDEELSNRTISHIKTSRSLHIMCQIPVFCWITATVLEHMLTTEQRGELPKTMTDLYSHFLLVQTKRKKNKYHEGNKEKKKRKRKRKSPQELTEADREVLLKLGRLAFEQLEKGNIMFYQEDLEQCGLDVTEALVYSGVCTEIFKRESVIFQKTVYCFVHLSVQEFLAAVYMFHCFTNRKTQVLEDFMGKQHVDSTLDVFLRGAVKTSLRSKNGHLDLFVRFLHGLSLESNQRLLGGLLGQTENSPEIIQRAINNLKGMNINNTSPDRSINIFHCLMEMNDHSVHQEIQEFLKSENRSEKKLSVIQCSALAYMLQMSEEVLDELDLNKYKTSEEGRRRLIPAVRNCRKARLSGCGLSEAHCEVVASALKSNPSHLTELDLSGNKMKNSVVKLVSVGLESPNCRLDHLRLRDCSLSEISCSSLALALKSNPSHLRDLELGNNELQDSGVKELCGFLQSPDCRLETLRLWNCSLSKISCSSLVSALKSNPSHLRELDLSYNNLQDSGVKKLCGFLQSPDCRLETLGLMNCSLSEISCSSLVSALKSNPSHLRELDLSYNKLQGSGVKELCGFLQSPDCRLKTLSWK</sequence>
<evidence type="ECO:0000259" key="13">
    <source>
        <dbReference type="PROSITE" id="PS50837"/>
    </source>
</evidence>
<feature type="domain" description="RING-type" evidence="12">
    <location>
        <begin position="68"/>
        <end position="110"/>
    </location>
</feature>
<dbReference type="InterPro" id="IPR006553">
    <property type="entry name" value="Leu-rich_rpt_Cys-con_subtyp"/>
</dbReference>
<organism evidence="14 15">
    <name type="scientific">Lates calcarifer</name>
    <name type="common">Barramundi</name>
    <name type="synonym">Holocentrus calcarifer</name>
    <dbReference type="NCBI Taxonomy" id="8187"/>
    <lineage>
        <taxon>Eukaryota</taxon>
        <taxon>Metazoa</taxon>
        <taxon>Chordata</taxon>
        <taxon>Craniata</taxon>
        <taxon>Vertebrata</taxon>
        <taxon>Euteleostomi</taxon>
        <taxon>Actinopterygii</taxon>
        <taxon>Neopterygii</taxon>
        <taxon>Teleostei</taxon>
        <taxon>Neoteleostei</taxon>
        <taxon>Acanthomorphata</taxon>
        <taxon>Carangaria</taxon>
        <taxon>Carangaria incertae sedis</taxon>
        <taxon>Centropomidae</taxon>
        <taxon>Lates</taxon>
    </lineage>
</organism>
<dbReference type="SMART" id="SM00367">
    <property type="entry name" value="LRR_CC"/>
    <property type="match status" value="6"/>
</dbReference>
<feature type="compositionally biased region" description="Polar residues" evidence="11">
    <location>
        <begin position="41"/>
        <end position="50"/>
    </location>
</feature>
<dbReference type="FunFam" id="3.40.50.300:FF:001524">
    <property type="entry name" value="Si:dkey-126g1.7"/>
    <property type="match status" value="1"/>
</dbReference>
<dbReference type="Proteomes" id="UP000694890">
    <property type="component" value="Linkage group LG17"/>
</dbReference>
<dbReference type="GO" id="GO:0005524">
    <property type="term" value="F:ATP binding"/>
    <property type="evidence" value="ECO:0007669"/>
    <property type="project" value="UniProtKB-KW"/>
</dbReference>
<feature type="domain" description="NACHT" evidence="13">
    <location>
        <begin position="1437"/>
        <end position="1571"/>
    </location>
</feature>
<proteinExistence type="predicted"/>
<keyword evidence="5" id="KW-0677">Repeat</keyword>
<dbReference type="PROSITE" id="PS51450">
    <property type="entry name" value="LRR"/>
    <property type="match status" value="2"/>
</dbReference>
<dbReference type="SUPFAM" id="SSF57850">
    <property type="entry name" value="RING/U-box"/>
    <property type="match status" value="2"/>
</dbReference>
<dbReference type="InterPro" id="IPR041267">
    <property type="entry name" value="NLRP_HD2"/>
</dbReference>
<evidence type="ECO:0000313" key="15">
    <source>
        <dbReference type="RefSeq" id="XP_050933394.1"/>
    </source>
</evidence>
<keyword evidence="9" id="KW-0067">ATP-binding</keyword>
<feature type="compositionally biased region" description="Basic residues" evidence="11">
    <location>
        <begin position="1679"/>
        <end position="1688"/>
    </location>
</feature>
<dbReference type="Pfam" id="PF17776">
    <property type="entry name" value="NLRC4_HD2"/>
    <property type="match status" value="2"/>
</dbReference>
<feature type="region of interest" description="Disordered" evidence="11">
    <location>
        <begin position="227"/>
        <end position="246"/>
    </location>
</feature>
<dbReference type="Pfam" id="PF00097">
    <property type="entry name" value="zf-C3HC4"/>
    <property type="match status" value="1"/>
</dbReference>
<dbReference type="Pfam" id="PF14484">
    <property type="entry name" value="FISNA"/>
    <property type="match status" value="2"/>
</dbReference>
<keyword evidence="7 10" id="KW-0863">Zinc-finger</keyword>
<dbReference type="Gene3D" id="3.30.40.10">
    <property type="entry name" value="Zinc/RING finger domain, C3HC4 (zinc finger)"/>
    <property type="match status" value="2"/>
</dbReference>
<keyword evidence="8" id="KW-0862">Zinc</keyword>
<evidence type="ECO:0000256" key="11">
    <source>
        <dbReference type="SAM" id="MobiDB-lite"/>
    </source>
</evidence>
<dbReference type="FunFam" id="3.40.50.300:FF:000210">
    <property type="entry name" value="Si:dkey-16p6.1"/>
    <property type="match status" value="1"/>
</dbReference>
<dbReference type="PROSITE" id="PS00518">
    <property type="entry name" value="ZF_RING_1"/>
    <property type="match status" value="2"/>
</dbReference>
<dbReference type="SUPFAM" id="SSF52047">
    <property type="entry name" value="RNI-like"/>
    <property type="match status" value="2"/>
</dbReference>
<keyword evidence="4" id="KW-0479">Metal-binding</keyword>
<dbReference type="GO" id="GO:0008270">
    <property type="term" value="F:zinc ion binding"/>
    <property type="evidence" value="ECO:0007669"/>
    <property type="project" value="UniProtKB-KW"/>
</dbReference>
<evidence type="ECO:0000313" key="14">
    <source>
        <dbReference type="Proteomes" id="UP000694890"/>
    </source>
</evidence>
<gene>
    <name evidence="15" type="primary">LOC108883390</name>
</gene>
<feature type="region of interest" description="Disordered" evidence="11">
    <location>
        <begin position="1"/>
        <end position="55"/>
    </location>
</feature>
<evidence type="ECO:0000256" key="4">
    <source>
        <dbReference type="ARBA" id="ARBA00022723"/>
    </source>
</evidence>
<feature type="compositionally biased region" description="Polar residues" evidence="11">
    <location>
        <begin position="1255"/>
        <end position="1264"/>
    </location>
</feature>
<keyword evidence="2" id="KW-0963">Cytoplasm</keyword>
<feature type="compositionally biased region" description="Basic residues" evidence="11">
    <location>
        <begin position="230"/>
        <end position="241"/>
    </location>
</feature>
<keyword evidence="6" id="KW-0547">Nucleotide-binding</keyword>
<dbReference type="Gene3D" id="3.40.50.300">
    <property type="entry name" value="P-loop containing nucleotide triphosphate hydrolases"/>
    <property type="match status" value="2"/>
</dbReference>
<reference evidence="15" key="1">
    <citation type="submission" date="2025-08" db="UniProtKB">
        <authorList>
            <consortium name="RefSeq"/>
        </authorList>
    </citation>
    <scope>IDENTIFICATION</scope>
    <source>
        <tissue evidence="15">Brain</tissue>
    </source>
</reference>
<evidence type="ECO:0000256" key="6">
    <source>
        <dbReference type="ARBA" id="ARBA00022741"/>
    </source>
</evidence>
<evidence type="ECO:0000256" key="3">
    <source>
        <dbReference type="ARBA" id="ARBA00022614"/>
    </source>
</evidence>
<dbReference type="Pfam" id="PF13516">
    <property type="entry name" value="LRR_6"/>
    <property type="match status" value="10"/>
</dbReference>
<dbReference type="Gene3D" id="3.80.10.10">
    <property type="entry name" value="Ribonuclease Inhibitor"/>
    <property type="match status" value="4"/>
</dbReference>
<comment type="subcellular location">
    <subcellularLocation>
        <location evidence="1">Cytoplasm</location>
    </subcellularLocation>
</comment>
<dbReference type="GeneID" id="108883390"/>
<feature type="domain" description="RING-type" evidence="12">
    <location>
        <begin position="1282"/>
        <end position="1324"/>
    </location>
</feature>
<dbReference type="PROSITE" id="PS50089">
    <property type="entry name" value="ZF_RING_2"/>
    <property type="match status" value="2"/>
</dbReference>
<dbReference type="RefSeq" id="XP_050933394.1">
    <property type="nucleotide sequence ID" value="XM_051077437.1"/>
</dbReference>
<dbReference type="Pfam" id="PF05729">
    <property type="entry name" value="NACHT"/>
    <property type="match status" value="2"/>
</dbReference>
<dbReference type="InterPro" id="IPR017907">
    <property type="entry name" value="Znf_RING_CS"/>
</dbReference>
<dbReference type="SMART" id="SM01288">
    <property type="entry name" value="FISNA"/>
    <property type="match status" value="2"/>
</dbReference>
<dbReference type="InterPro" id="IPR029495">
    <property type="entry name" value="NACHT-assoc"/>
</dbReference>
<feature type="domain" description="NACHT" evidence="13">
    <location>
        <begin position="252"/>
        <end position="386"/>
    </location>
</feature>
<dbReference type="InterPro" id="IPR041075">
    <property type="entry name" value="NOD1/2_WH"/>
</dbReference>
<feature type="compositionally biased region" description="Acidic residues" evidence="11">
    <location>
        <begin position="1"/>
        <end position="10"/>
    </location>
</feature>
<evidence type="ECO:0000256" key="7">
    <source>
        <dbReference type="ARBA" id="ARBA00022771"/>
    </source>
</evidence>
<dbReference type="SMART" id="SM00368">
    <property type="entry name" value="LRR_RI"/>
    <property type="match status" value="18"/>
</dbReference>
<evidence type="ECO:0000259" key="12">
    <source>
        <dbReference type="PROSITE" id="PS50089"/>
    </source>
</evidence>
<dbReference type="PANTHER" id="PTHR24106">
    <property type="entry name" value="NACHT, LRR AND CARD DOMAINS-CONTAINING"/>
    <property type="match status" value="1"/>
</dbReference>
<keyword evidence="3" id="KW-0433">Leucine-rich repeat</keyword>
<evidence type="ECO:0000256" key="2">
    <source>
        <dbReference type="ARBA" id="ARBA00022490"/>
    </source>
</evidence>